<comment type="catalytic activity">
    <reaction evidence="19">
        <text>2-(5Z,8Z,11Z,14Z-eicosatetraenoyl)-glycerol + ATP = 2-(5Z,8Z,11Z,14Z-eicosatetraenoyl)-sn-glycero-3-phosphate + ADP + H(+)</text>
        <dbReference type="Rhea" id="RHEA:43316"/>
        <dbReference type="ChEBI" id="CHEBI:15378"/>
        <dbReference type="ChEBI" id="CHEBI:30616"/>
        <dbReference type="ChEBI" id="CHEBI:52392"/>
        <dbReference type="ChEBI" id="CHEBI:78209"/>
        <dbReference type="ChEBI" id="CHEBI:456216"/>
    </reaction>
    <physiologicalReaction direction="left-to-right" evidence="19">
        <dbReference type="Rhea" id="RHEA:43317"/>
    </physiologicalReaction>
</comment>
<keyword evidence="9" id="KW-0999">Mitochondrion inner membrane</keyword>
<evidence type="ECO:0000256" key="27">
    <source>
        <dbReference type="ARBA" id="ARBA00048034"/>
    </source>
</evidence>
<dbReference type="GO" id="GO:0005758">
    <property type="term" value="C:mitochondrial intermembrane space"/>
    <property type="evidence" value="ECO:0007669"/>
    <property type="project" value="UniProtKB-SubCell"/>
</dbReference>
<dbReference type="SUPFAM" id="SSF111331">
    <property type="entry name" value="NAD kinase/diacylglycerol kinase-like"/>
    <property type="match status" value="1"/>
</dbReference>
<dbReference type="EC" id="2.7.1.94" evidence="23"/>
<keyword evidence="12" id="KW-0496">Mitochondrion</keyword>
<feature type="domain" description="DAGKc" evidence="30">
    <location>
        <begin position="61"/>
        <end position="209"/>
    </location>
</feature>
<keyword evidence="13" id="KW-0472">Membrane</keyword>
<dbReference type="InterPro" id="IPR050187">
    <property type="entry name" value="Lipid_Phosphate_FormReg"/>
</dbReference>
<evidence type="ECO:0000256" key="9">
    <source>
        <dbReference type="ARBA" id="ARBA00022792"/>
    </source>
</evidence>
<dbReference type="OrthoDB" id="9979394at2759"/>
<evidence type="ECO:0000256" key="29">
    <source>
        <dbReference type="ARBA" id="ARBA00048876"/>
    </source>
</evidence>
<dbReference type="GO" id="GO:0001729">
    <property type="term" value="F:ceramide kinase activity"/>
    <property type="evidence" value="ECO:0007669"/>
    <property type="project" value="UniProtKB-EC"/>
</dbReference>
<evidence type="ECO:0000259" key="30">
    <source>
        <dbReference type="PROSITE" id="PS50146"/>
    </source>
</evidence>
<dbReference type="PANTHER" id="PTHR12358:SF31">
    <property type="entry name" value="ACYLGLYCEROL KINASE, MITOCHONDRIAL"/>
    <property type="match status" value="1"/>
</dbReference>
<evidence type="ECO:0000256" key="25">
    <source>
        <dbReference type="ARBA" id="ARBA00030553"/>
    </source>
</evidence>
<dbReference type="EMBL" id="OU895877">
    <property type="protein sequence ID" value="CAG9801379.1"/>
    <property type="molecule type" value="Genomic_DNA"/>
</dbReference>
<dbReference type="Pfam" id="PF19712">
    <property type="entry name" value="AGK_C"/>
    <property type="match status" value="1"/>
</dbReference>
<proteinExistence type="inferred from homology"/>
<accession>A0A9N9WPP4</accession>
<evidence type="ECO:0000256" key="2">
    <source>
        <dbReference type="ARBA" id="ARBA00004569"/>
    </source>
</evidence>
<evidence type="ECO:0000256" key="18">
    <source>
        <dbReference type="ARBA" id="ARBA00024512"/>
    </source>
</evidence>
<comment type="catalytic activity">
    <reaction evidence="26">
        <text>a 2-acylglycerol + ATP = a 2-acyl-sn-glycerol 3-phosphate + ADP + H(+)</text>
        <dbReference type="Rhea" id="RHEA:39847"/>
        <dbReference type="ChEBI" id="CHEBI:15378"/>
        <dbReference type="ChEBI" id="CHEBI:17389"/>
        <dbReference type="ChEBI" id="CHEBI:30616"/>
        <dbReference type="ChEBI" id="CHEBI:64982"/>
        <dbReference type="ChEBI" id="CHEBI:456216"/>
    </reaction>
    <physiologicalReaction direction="left-to-right" evidence="26">
        <dbReference type="Rhea" id="RHEA:39848"/>
    </physiologicalReaction>
</comment>
<organism evidence="31 32">
    <name type="scientific">Chironomus riparius</name>
    <dbReference type="NCBI Taxonomy" id="315576"/>
    <lineage>
        <taxon>Eukaryota</taxon>
        <taxon>Metazoa</taxon>
        <taxon>Ecdysozoa</taxon>
        <taxon>Arthropoda</taxon>
        <taxon>Hexapoda</taxon>
        <taxon>Insecta</taxon>
        <taxon>Pterygota</taxon>
        <taxon>Neoptera</taxon>
        <taxon>Endopterygota</taxon>
        <taxon>Diptera</taxon>
        <taxon>Nematocera</taxon>
        <taxon>Chironomoidea</taxon>
        <taxon>Chironomidae</taxon>
        <taxon>Chironominae</taxon>
        <taxon>Chironomus</taxon>
    </lineage>
</organism>
<sequence>MSRIVRFVKWIGKNPKKSIFFGGVLSYGFNWMHQKYQIANVMRDYCTEAKKYGEMKAPINAKLKKVLIILNPAANKRNAEDDFNEFVAPILNMAGYFIDIVKTESDLHAIRLLGEEINEQYDAFIIAGGDGTISESLTGLLRRNDEISANCIIGVIPLGLNNQFSYMFLNSDTNVRNKVEAVKAKAEAALAIVKGKTQKQDVIKIELVSDDEEVAKKVFYGVGSVFWGSFHDILRKKDKYWLTGSLRNYTACLFNGVFPRDGVNWNCEAKMIYSAPCSGCSNCYEKPESKSQKLHNSRWWSKFNSSKEVVPEYSKVLNPHCLETTEIDINTSEFAITTNCQEGIVNETPKLTIKIGDKPNNYGPSYIWESWKRVYNKKFLDLPNSTNLQSRQVLLIPKEDNSEEKKENFFSIDHNLFEVRPIKVTLLPKKVDFFVS</sequence>
<evidence type="ECO:0000256" key="15">
    <source>
        <dbReference type="ARBA" id="ARBA00023411"/>
    </source>
</evidence>
<evidence type="ECO:0000256" key="1">
    <source>
        <dbReference type="ARBA" id="ARBA00001946"/>
    </source>
</evidence>
<reference evidence="31" key="1">
    <citation type="submission" date="2022-01" db="EMBL/GenBank/DDBJ databases">
        <authorList>
            <person name="King R."/>
        </authorList>
    </citation>
    <scope>NUCLEOTIDE SEQUENCE</scope>
</reference>
<reference evidence="31" key="2">
    <citation type="submission" date="2022-10" db="EMBL/GenBank/DDBJ databases">
        <authorList>
            <consortium name="ENA_rothamsted_submissions"/>
            <consortium name="culmorum"/>
            <person name="King R."/>
        </authorList>
    </citation>
    <scope>NUCLEOTIDE SEQUENCE</scope>
</reference>
<protein>
    <recommendedName>
        <fullName evidence="24">Acylglycerol kinase, mitochondrial</fullName>
        <ecNumber evidence="5">2.7.1.107</ecNumber>
        <ecNumber evidence="22">2.7.1.138</ecNumber>
        <ecNumber evidence="23">2.7.1.94</ecNumber>
    </recommendedName>
    <alternativeName>
        <fullName evidence="25">Multiple substrate lipid kinase</fullName>
    </alternativeName>
</protein>
<dbReference type="InterPro" id="IPR001206">
    <property type="entry name" value="Diacylglycerol_kinase_cat_dom"/>
</dbReference>
<keyword evidence="6" id="KW-0808">Transferase</keyword>
<name>A0A9N9WPP4_9DIPT</name>
<keyword evidence="11" id="KW-0443">Lipid metabolism</keyword>
<dbReference type="GO" id="GO:0047620">
    <property type="term" value="F:acylglycerol kinase activity"/>
    <property type="evidence" value="ECO:0007669"/>
    <property type="project" value="UniProtKB-EC"/>
</dbReference>
<comment type="similarity">
    <text evidence="21">Belongs to the AGK family.</text>
</comment>
<comment type="subcellular location">
    <subcellularLocation>
        <location evidence="3">Mitochondrion inner membrane</location>
        <topology evidence="3">Peripheral membrane protein</topology>
    </subcellularLocation>
    <subcellularLocation>
        <location evidence="2">Mitochondrion intermembrane space</location>
    </subcellularLocation>
</comment>
<dbReference type="InterPro" id="IPR045579">
    <property type="entry name" value="AGK_C"/>
</dbReference>
<dbReference type="Pfam" id="PF00781">
    <property type="entry name" value="DAGK_cat"/>
    <property type="match status" value="1"/>
</dbReference>
<dbReference type="GO" id="GO:0046513">
    <property type="term" value="P:ceramide biosynthetic process"/>
    <property type="evidence" value="ECO:0007669"/>
    <property type="project" value="TreeGrafter"/>
</dbReference>
<evidence type="ECO:0000256" key="10">
    <source>
        <dbReference type="ARBA" id="ARBA00022840"/>
    </source>
</evidence>
<comment type="catalytic activity">
    <reaction evidence="28">
        <text>a monoacylglycerol + ATP = a monoacyl-sn-glycero-3-phosphate + ADP + H(+)</text>
        <dbReference type="Rhea" id="RHEA:19293"/>
        <dbReference type="ChEBI" id="CHEBI:15378"/>
        <dbReference type="ChEBI" id="CHEBI:17408"/>
        <dbReference type="ChEBI" id="CHEBI:30616"/>
        <dbReference type="ChEBI" id="CHEBI:77589"/>
        <dbReference type="ChEBI" id="CHEBI:456216"/>
        <dbReference type="EC" id="2.7.1.94"/>
    </reaction>
    <physiologicalReaction direction="left-to-right" evidence="28">
        <dbReference type="Rhea" id="RHEA:19294"/>
    </physiologicalReaction>
</comment>
<evidence type="ECO:0000256" key="20">
    <source>
        <dbReference type="ARBA" id="ARBA00024636"/>
    </source>
</evidence>
<comment type="catalytic activity">
    <reaction evidence="29">
        <text>N-(hexanoyl)sphing-4-enine + ATP = N-hexanoylsphing-4-enine 1-phosphate + ADP + H(+)</text>
        <dbReference type="Rhea" id="RHEA:43312"/>
        <dbReference type="ChEBI" id="CHEBI:15378"/>
        <dbReference type="ChEBI" id="CHEBI:30616"/>
        <dbReference type="ChEBI" id="CHEBI:63867"/>
        <dbReference type="ChEBI" id="CHEBI:82959"/>
        <dbReference type="ChEBI" id="CHEBI:456216"/>
    </reaction>
    <physiologicalReaction direction="left-to-right" evidence="29">
        <dbReference type="Rhea" id="RHEA:43313"/>
    </physiologicalReaction>
</comment>
<dbReference type="SMART" id="SM00046">
    <property type="entry name" value="DAGKc"/>
    <property type="match status" value="1"/>
</dbReference>
<evidence type="ECO:0000256" key="8">
    <source>
        <dbReference type="ARBA" id="ARBA00022777"/>
    </source>
</evidence>
<dbReference type="Gene3D" id="3.40.50.10330">
    <property type="entry name" value="Probable inorganic polyphosphate/atp-NAD kinase, domain 1"/>
    <property type="match status" value="1"/>
</dbReference>
<evidence type="ECO:0000256" key="21">
    <source>
        <dbReference type="ARBA" id="ARBA00025749"/>
    </source>
</evidence>
<evidence type="ECO:0000256" key="22">
    <source>
        <dbReference type="ARBA" id="ARBA00026096"/>
    </source>
</evidence>
<keyword evidence="8" id="KW-0418">Kinase</keyword>
<dbReference type="InterPro" id="IPR016064">
    <property type="entry name" value="NAD/diacylglycerol_kinase_sf"/>
</dbReference>
<comment type="catalytic activity">
    <reaction evidence="18">
        <text>a 1-acyl-sn-glycerol + ATP = a 1-acyl-sn-glycero-3-phosphate + ADP + H(+)</text>
        <dbReference type="Rhea" id="RHEA:33747"/>
        <dbReference type="ChEBI" id="CHEBI:15378"/>
        <dbReference type="ChEBI" id="CHEBI:30616"/>
        <dbReference type="ChEBI" id="CHEBI:57970"/>
        <dbReference type="ChEBI" id="CHEBI:64683"/>
        <dbReference type="ChEBI" id="CHEBI:456216"/>
    </reaction>
    <physiologicalReaction direction="left-to-right" evidence="18">
        <dbReference type="Rhea" id="RHEA:33748"/>
    </physiologicalReaction>
</comment>
<dbReference type="GO" id="GO:0005524">
    <property type="term" value="F:ATP binding"/>
    <property type="evidence" value="ECO:0007669"/>
    <property type="project" value="UniProtKB-KW"/>
</dbReference>
<dbReference type="AlphaFoldDB" id="A0A9N9WPP4"/>
<comment type="pathway">
    <text evidence="4">Lipid metabolism; glycerolipid metabolism.</text>
</comment>
<dbReference type="EC" id="2.7.1.107" evidence="5"/>
<evidence type="ECO:0000256" key="23">
    <source>
        <dbReference type="ARBA" id="ARBA00026098"/>
    </source>
</evidence>
<evidence type="ECO:0000256" key="4">
    <source>
        <dbReference type="ARBA" id="ARBA00005175"/>
    </source>
</evidence>
<keyword evidence="32" id="KW-1185">Reference proteome</keyword>
<comment type="catalytic activity">
    <reaction evidence="17">
        <text>1-(9Z-octadecenoyl)-sn-glycerol + ATP = 1-(9Z-octadecenoyl)-sn-glycero-3-phosphate + ADP + H(+)</text>
        <dbReference type="Rhea" id="RHEA:41079"/>
        <dbReference type="ChEBI" id="CHEBI:15378"/>
        <dbReference type="ChEBI" id="CHEBI:30616"/>
        <dbReference type="ChEBI" id="CHEBI:74544"/>
        <dbReference type="ChEBI" id="CHEBI:75757"/>
        <dbReference type="ChEBI" id="CHEBI:456216"/>
    </reaction>
    <physiologicalReaction direction="left-to-right" evidence="17">
        <dbReference type="Rhea" id="RHEA:41080"/>
    </physiologicalReaction>
</comment>
<evidence type="ECO:0000256" key="5">
    <source>
        <dbReference type="ARBA" id="ARBA00012133"/>
    </source>
</evidence>
<dbReference type="EC" id="2.7.1.138" evidence="22"/>
<keyword evidence="7" id="KW-0547">Nucleotide-binding</keyword>
<evidence type="ECO:0000313" key="31">
    <source>
        <dbReference type="EMBL" id="CAG9801379.1"/>
    </source>
</evidence>
<evidence type="ECO:0000256" key="13">
    <source>
        <dbReference type="ARBA" id="ARBA00023136"/>
    </source>
</evidence>
<dbReference type="PROSITE" id="PS50146">
    <property type="entry name" value="DAGK"/>
    <property type="match status" value="1"/>
</dbReference>
<comment type="catalytic activity">
    <reaction evidence="14">
        <text>1,2-di-(9Z-octadecenoyl)-sn-glycerol + ATP = 1,2-di-(9Z-octadecenoyl)-sn-glycero-3-phosphate + ADP + H(+)</text>
        <dbReference type="Rhea" id="RHEA:40327"/>
        <dbReference type="ChEBI" id="CHEBI:15378"/>
        <dbReference type="ChEBI" id="CHEBI:30616"/>
        <dbReference type="ChEBI" id="CHEBI:52333"/>
        <dbReference type="ChEBI" id="CHEBI:74546"/>
        <dbReference type="ChEBI" id="CHEBI:456216"/>
    </reaction>
    <physiologicalReaction direction="left-to-right" evidence="14">
        <dbReference type="Rhea" id="RHEA:40328"/>
    </physiologicalReaction>
</comment>
<evidence type="ECO:0000256" key="6">
    <source>
        <dbReference type="ARBA" id="ARBA00022679"/>
    </source>
</evidence>
<dbReference type="InterPro" id="IPR017438">
    <property type="entry name" value="ATP-NAD_kinase_N"/>
</dbReference>
<dbReference type="PANTHER" id="PTHR12358">
    <property type="entry name" value="SPHINGOSINE KINASE"/>
    <property type="match status" value="1"/>
</dbReference>
<evidence type="ECO:0000256" key="28">
    <source>
        <dbReference type="ARBA" id="ARBA00048663"/>
    </source>
</evidence>
<comment type="catalytic activity">
    <reaction evidence="16">
        <text>1-(5Z,8Z,11Z,14Z-eicosatetraenoyl)-sn-glycerol + ATP = 1-(5Z,8Z,11Z,14Z-eicosatetraenoyl)-sn-glycero-3-phosphate + ADP + H(+)</text>
        <dbReference type="Rhea" id="RHEA:43328"/>
        <dbReference type="ChEBI" id="CHEBI:15378"/>
        <dbReference type="ChEBI" id="CHEBI:30616"/>
        <dbReference type="ChEBI" id="CHEBI:34071"/>
        <dbReference type="ChEBI" id="CHEBI:74938"/>
        <dbReference type="ChEBI" id="CHEBI:456216"/>
    </reaction>
    <physiologicalReaction direction="left-to-right" evidence="16">
        <dbReference type="Rhea" id="RHEA:43329"/>
    </physiologicalReaction>
</comment>
<dbReference type="Proteomes" id="UP001153620">
    <property type="component" value="Chromosome 1"/>
</dbReference>
<evidence type="ECO:0000256" key="7">
    <source>
        <dbReference type="ARBA" id="ARBA00022741"/>
    </source>
</evidence>
<gene>
    <name evidence="31" type="ORF">CHIRRI_LOCUS4308</name>
</gene>
<comment type="catalytic activity">
    <reaction evidence="27">
        <text>an N-acylsphing-4-enine + ATP = an N-acylsphing-4-enine 1-phosphate + ADP + H(+)</text>
        <dbReference type="Rhea" id="RHEA:17929"/>
        <dbReference type="ChEBI" id="CHEBI:15378"/>
        <dbReference type="ChEBI" id="CHEBI:30616"/>
        <dbReference type="ChEBI" id="CHEBI:52639"/>
        <dbReference type="ChEBI" id="CHEBI:57674"/>
        <dbReference type="ChEBI" id="CHEBI:456216"/>
        <dbReference type="EC" id="2.7.1.138"/>
    </reaction>
    <physiologicalReaction direction="left-to-right" evidence="27">
        <dbReference type="Rhea" id="RHEA:17930"/>
    </physiologicalReaction>
</comment>
<comment type="cofactor">
    <cofactor evidence="1">
        <name>Mg(2+)</name>
        <dbReference type="ChEBI" id="CHEBI:18420"/>
    </cofactor>
</comment>
<evidence type="ECO:0000313" key="32">
    <source>
        <dbReference type="Proteomes" id="UP001153620"/>
    </source>
</evidence>
<comment type="catalytic activity">
    <reaction evidence="15">
        <text>a 1,2-diacyl-sn-glycerol + ATP = a 1,2-diacyl-sn-glycero-3-phosphate + ADP + H(+)</text>
        <dbReference type="Rhea" id="RHEA:10272"/>
        <dbReference type="ChEBI" id="CHEBI:15378"/>
        <dbReference type="ChEBI" id="CHEBI:17815"/>
        <dbReference type="ChEBI" id="CHEBI:30616"/>
        <dbReference type="ChEBI" id="CHEBI:58608"/>
        <dbReference type="ChEBI" id="CHEBI:456216"/>
        <dbReference type="EC" id="2.7.1.107"/>
    </reaction>
    <physiologicalReaction direction="left-to-right" evidence="15">
        <dbReference type="Rhea" id="RHEA:10273"/>
    </physiologicalReaction>
</comment>
<evidence type="ECO:0000256" key="17">
    <source>
        <dbReference type="ARBA" id="ARBA00024505"/>
    </source>
</evidence>
<evidence type="ECO:0000256" key="14">
    <source>
        <dbReference type="ARBA" id="ARBA00023371"/>
    </source>
</evidence>
<evidence type="ECO:0000256" key="11">
    <source>
        <dbReference type="ARBA" id="ARBA00023098"/>
    </source>
</evidence>
<keyword evidence="10" id="KW-0067">ATP-binding</keyword>
<dbReference type="GO" id="GO:0005743">
    <property type="term" value="C:mitochondrial inner membrane"/>
    <property type="evidence" value="ECO:0007669"/>
    <property type="project" value="UniProtKB-SubCell"/>
</dbReference>
<evidence type="ECO:0000256" key="26">
    <source>
        <dbReference type="ARBA" id="ARBA00044480"/>
    </source>
</evidence>
<comment type="catalytic activity">
    <reaction evidence="20">
        <text>1-hexadecanoyl-sn-glycerol + ATP = 1-hexadecanoyl-sn-glycero-3-phosphate + ADP + H(+)</text>
        <dbReference type="Rhea" id="RHEA:43308"/>
        <dbReference type="ChEBI" id="CHEBI:15378"/>
        <dbReference type="ChEBI" id="CHEBI:30616"/>
        <dbReference type="ChEBI" id="CHEBI:57518"/>
        <dbReference type="ChEBI" id="CHEBI:75542"/>
        <dbReference type="ChEBI" id="CHEBI:456216"/>
    </reaction>
    <physiologicalReaction direction="left-to-right" evidence="20">
        <dbReference type="Rhea" id="RHEA:43309"/>
    </physiologicalReaction>
</comment>
<dbReference type="GO" id="GO:0004143">
    <property type="term" value="F:ATP-dependent diacylglycerol kinase activity"/>
    <property type="evidence" value="ECO:0007669"/>
    <property type="project" value="UniProtKB-EC"/>
</dbReference>
<evidence type="ECO:0000256" key="16">
    <source>
        <dbReference type="ARBA" id="ARBA00024483"/>
    </source>
</evidence>
<evidence type="ECO:0000256" key="24">
    <source>
        <dbReference type="ARBA" id="ARBA00026142"/>
    </source>
</evidence>
<evidence type="ECO:0000256" key="19">
    <source>
        <dbReference type="ARBA" id="ARBA00024556"/>
    </source>
</evidence>
<evidence type="ECO:0000256" key="12">
    <source>
        <dbReference type="ARBA" id="ARBA00023128"/>
    </source>
</evidence>
<dbReference type="GO" id="GO:0046512">
    <property type="term" value="P:sphingosine biosynthetic process"/>
    <property type="evidence" value="ECO:0007669"/>
    <property type="project" value="TreeGrafter"/>
</dbReference>
<evidence type="ECO:0000256" key="3">
    <source>
        <dbReference type="ARBA" id="ARBA00004637"/>
    </source>
</evidence>